<evidence type="ECO:0000313" key="1">
    <source>
        <dbReference type="EMBL" id="KAF5829322.1"/>
    </source>
</evidence>
<evidence type="ECO:0008006" key="3">
    <source>
        <dbReference type="Google" id="ProtNLM"/>
    </source>
</evidence>
<accession>A0ABQ7G409</accession>
<comment type="caution">
    <text evidence="1">The sequence shown here is derived from an EMBL/GenBank/DDBJ whole genome shotgun (WGS) entry which is preliminary data.</text>
</comment>
<protein>
    <recommendedName>
        <fullName evidence="3">Encoded protein</fullName>
    </recommendedName>
</protein>
<dbReference type="EMBL" id="MU070175">
    <property type="protein sequence ID" value="KAF5829322.1"/>
    <property type="molecule type" value="Genomic_DNA"/>
</dbReference>
<sequence>MLQKQLPDSLTLLIRKIRPVLHIPCYRYDYHFLLHQAHLKKHRLLSKRLPLPQSSSFSEAGPSYRSIAMEITATFSFLKLFLRSRLLLHIKID</sequence>
<evidence type="ECO:0000313" key="2">
    <source>
        <dbReference type="Proteomes" id="UP000815325"/>
    </source>
</evidence>
<keyword evidence="2" id="KW-1185">Reference proteome</keyword>
<gene>
    <name evidence="1" type="ORF">DUNSADRAFT_16264</name>
</gene>
<reference evidence="1" key="1">
    <citation type="submission" date="2017-08" db="EMBL/GenBank/DDBJ databases">
        <authorList>
            <person name="Polle J.E."/>
            <person name="Barry K."/>
            <person name="Cushman J."/>
            <person name="Schmutz J."/>
            <person name="Tran D."/>
            <person name="Hathwaick L.T."/>
            <person name="Yim W.C."/>
            <person name="Jenkins J."/>
            <person name="Mckie-Krisberg Z.M."/>
            <person name="Prochnik S."/>
            <person name="Lindquist E."/>
            <person name="Dockter R.B."/>
            <person name="Adam C."/>
            <person name="Molina H."/>
            <person name="Bunkerborg J."/>
            <person name="Jin E."/>
            <person name="Buchheim M."/>
            <person name="Magnuson J."/>
        </authorList>
    </citation>
    <scope>NUCLEOTIDE SEQUENCE</scope>
    <source>
        <strain evidence="1">CCAP 19/18</strain>
    </source>
</reference>
<organism evidence="1 2">
    <name type="scientific">Dunaliella salina</name>
    <name type="common">Green alga</name>
    <name type="synonym">Protococcus salinus</name>
    <dbReference type="NCBI Taxonomy" id="3046"/>
    <lineage>
        <taxon>Eukaryota</taxon>
        <taxon>Viridiplantae</taxon>
        <taxon>Chlorophyta</taxon>
        <taxon>core chlorophytes</taxon>
        <taxon>Chlorophyceae</taxon>
        <taxon>CS clade</taxon>
        <taxon>Chlamydomonadales</taxon>
        <taxon>Dunaliellaceae</taxon>
        <taxon>Dunaliella</taxon>
    </lineage>
</organism>
<dbReference type="Proteomes" id="UP000815325">
    <property type="component" value="Unassembled WGS sequence"/>
</dbReference>
<name>A0ABQ7G409_DUNSA</name>
<proteinExistence type="predicted"/>